<proteinExistence type="inferred from homology"/>
<comment type="similarity">
    <text evidence="2 6">Belongs to the class-V pyridoxal-phosphate-dependent aminotransferase family.</text>
</comment>
<dbReference type="PANTHER" id="PTHR21152">
    <property type="entry name" value="AMINOTRANSFERASE CLASS V"/>
    <property type="match status" value="1"/>
</dbReference>
<evidence type="ECO:0000259" key="8">
    <source>
        <dbReference type="Pfam" id="PF00266"/>
    </source>
</evidence>
<sequence length="365" mass="40782">MANLRIPGPTPLLPEVLSSLSKQMISHRGKSYEKIHQEVVENLQYFYQTKNPIYLLTASGTAGLETAVVNFFSPGDAVVFFTCGEFGNRWTEIGRRYGLNVTQIKFKDGTGVKKETVEKTLSEMKDVTGVFITHNETGTGVLNNLFEIAPIVKAHLSKPLLLVDSVSALGGVDLPMDKLNIDVLVSASQKAWMSTPGMAMIAVSPYAWEKHQKSTFPKYYFDLTKYEKFAQKNQTPATPAVSVLYSLQASLNIMKKEGREKVFARHIELRDYFRNEIKKLGLKLLVEDFEASPTVTSLFPPNGVDEKNWRNLLNEKYNLVIAGGMGDYKGKIVRVAHMGFVTKSDLDQVISAFKKSLVVEQFIAP</sequence>
<name>A0A2M6YV40_9BACT</name>
<gene>
    <name evidence="9" type="ORF">COT02_01255</name>
</gene>
<reference evidence="10" key="1">
    <citation type="submission" date="2017-09" db="EMBL/GenBank/DDBJ databases">
        <title>Depth-based differentiation of microbial function through sediment-hosted aquifers and enrichment of novel symbionts in the deep terrestrial subsurface.</title>
        <authorList>
            <person name="Probst A.J."/>
            <person name="Ladd B."/>
            <person name="Jarett J.K."/>
            <person name="Geller-Mcgrath D.E."/>
            <person name="Sieber C.M.K."/>
            <person name="Emerson J.B."/>
            <person name="Anantharaman K."/>
            <person name="Thomas B.C."/>
            <person name="Malmstrom R."/>
            <person name="Stieglmeier M."/>
            <person name="Klingl A."/>
            <person name="Woyke T."/>
            <person name="Ryan C.M."/>
            <person name="Banfield J.F."/>
        </authorList>
    </citation>
    <scope>NUCLEOTIDE SEQUENCE [LARGE SCALE GENOMIC DNA]</scope>
</reference>
<keyword evidence="9" id="KW-0808">Transferase</keyword>
<dbReference type="InterPro" id="IPR000192">
    <property type="entry name" value="Aminotrans_V_dom"/>
</dbReference>
<dbReference type="Gene3D" id="3.90.1150.10">
    <property type="entry name" value="Aspartate Aminotransferase, domain 1"/>
    <property type="match status" value="1"/>
</dbReference>
<feature type="domain" description="Aminotransferase class V" evidence="8">
    <location>
        <begin position="22"/>
        <end position="324"/>
    </location>
</feature>
<evidence type="ECO:0000313" key="9">
    <source>
        <dbReference type="EMBL" id="PIU37364.1"/>
    </source>
</evidence>
<comment type="caution">
    <text evidence="9">The sequence shown here is derived from an EMBL/GenBank/DDBJ whole genome shotgun (WGS) entry which is preliminary data.</text>
</comment>
<evidence type="ECO:0000256" key="1">
    <source>
        <dbReference type="ARBA" id="ARBA00001933"/>
    </source>
</evidence>
<dbReference type="EMBL" id="PEWY01000036">
    <property type="protein sequence ID" value="PIU37364.1"/>
    <property type="molecule type" value="Genomic_DNA"/>
</dbReference>
<dbReference type="GO" id="GO:0008453">
    <property type="term" value="F:alanine-glyoxylate transaminase activity"/>
    <property type="evidence" value="ECO:0007669"/>
    <property type="project" value="TreeGrafter"/>
</dbReference>
<dbReference type="SUPFAM" id="SSF53383">
    <property type="entry name" value="PLP-dependent transferases"/>
    <property type="match status" value="1"/>
</dbReference>
<dbReference type="Proteomes" id="UP000230184">
    <property type="component" value="Unassembled WGS sequence"/>
</dbReference>
<dbReference type="InterPro" id="IPR024169">
    <property type="entry name" value="SP_NH2Trfase/AEP_transaminase"/>
</dbReference>
<dbReference type="AlphaFoldDB" id="A0A2M6YV40"/>
<dbReference type="InterPro" id="IPR020578">
    <property type="entry name" value="Aminotrans_V_PyrdxlP_BS"/>
</dbReference>
<evidence type="ECO:0000313" key="10">
    <source>
        <dbReference type="Proteomes" id="UP000230184"/>
    </source>
</evidence>
<evidence type="ECO:0000256" key="7">
    <source>
        <dbReference type="RuleBase" id="RU004504"/>
    </source>
</evidence>
<dbReference type="PANTHER" id="PTHR21152:SF40">
    <property type="entry name" value="ALANINE--GLYOXYLATE AMINOTRANSFERASE"/>
    <property type="match status" value="1"/>
</dbReference>
<dbReference type="GO" id="GO:0019265">
    <property type="term" value="P:glycine biosynthetic process, by transamination of glyoxylate"/>
    <property type="evidence" value="ECO:0007669"/>
    <property type="project" value="TreeGrafter"/>
</dbReference>
<evidence type="ECO:0000256" key="4">
    <source>
        <dbReference type="PIRSR" id="PIRSR000524-1"/>
    </source>
</evidence>
<keyword evidence="9" id="KW-0032">Aminotransferase</keyword>
<dbReference type="InterPro" id="IPR015422">
    <property type="entry name" value="PyrdxlP-dep_Trfase_small"/>
</dbReference>
<feature type="modified residue" description="N6-(pyridoxal phosphate)lysine" evidence="5">
    <location>
        <position position="190"/>
    </location>
</feature>
<protein>
    <submittedName>
        <fullName evidence="9">Aminotransferase</fullName>
    </submittedName>
</protein>
<dbReference type="PIRSF" id="PIRSF000524">
    <property type="entry name" value="SPT"/>
    <property type="match status" value="1"/>
</dbReference>
<dbReference type="InterPro" id="IPR015421">
    <property type="entry name" value="PyrdxlP-dep_Trfase_major"/>
</dbReference>
<dbReference type="GO" id="GO:0004760">
    <property type="term" value="F:L-serine-pyruvate transaminase activity"/>
    <property type="evidence" value="ECO:0007669"/>
    <property type="project" value="TreeGrafter"/>
</dbReference>
<keyword evidence="3 5" id="KW-0663">Pyridoxal phosphate</keyword>
<dbReference type="PROSITE" id="PS00595">
    <property type="entry name" value="AA_TRANSFER_CLASS_5"/>
    <property type="match status" value="1"/>
</dbReference>
<dbReference type="Pfam" id="PF00266">
    <property type="entry name" value="Aminotran_5"/>
    <property type="match status" value="1"/>
</dbReference>
<dbReference type="Gene3D" id="3.40.640.10">
    <property type="entry name" value="Type I PLP-dependent aspartate aminotransferase-like (Major domain)"/>
    <property type="match status" value="1"/>
</dbReference>
<accession>A0A2M6YV40</accession>
<evidence type="ECO:0000256" key="2">
    <source>
        <dbReference type="ARBA" id="ARBA00009236"/>
    </source>
</evidence>
<organism evidence="9 10">
    <name type="scientific">Candidatus Roizmanbacteria bacterium CG07_land_8_20_14_0_80_34_15</name>
    <dbReference type="NCBI Taxonomy" id="1974849"/>
    <lineage>
        <taxon>Bacteria</taxon>
        <taxon>Candidatus Roizmaniibacteriota</taxon>
    </lineage>
</organism>
<evidence type="ECO:0000256" key="5">
    <source>
        <dbReference type="PIRSR" id="PIRSR000524-50"/>
    </source>
</evidence>
<dbReference type="InterPro" id="IPR015424">
    <property type="entry name" value="PyrdxlP-dep_Trfase"/>
</dbReference>
<evidence type="ECO:0000256" key="6">
    <source>
        <dbReference type="RuleBase" id="RU004075"/>
    </source>
</evidence>
<evidence type="ECO:0000256" key="3">
    <source>
        <dbReference type="ARBA" id="ARBA00022898"/>
    </source>
</evidence>
<comment type="cofactor">
    <cofactor evidence="1 5 7">
        <name>pyridoxal 5'-phosphate</name>
        <dbReference type="ChEBI" id="CHEBI:597326"/>
    </cofactor>
</comment>
<feature type="binding site" evidence="4">
    <location>
        <position position="334"/>
    </location>
    <ligand>
        <name>substrate</name>
    </ligand>
</feature>